<feature type="compositionally biased region" description="Polar residues" evidence="1">
    <location>
        <begin position="960"/>
        <end position="978"/>
    </location>
</feature>
<feature type="compositionally biased region" description="Polar residues" evidence="1">
    <location>
        <begin position="807"/>
        <end position="818"/>
    </location>
</feature>
<comment type="caution">
    <text evidence="2">The sequence shown here is derived from an EMBL/GenBank/DDBJ whole genome shotgun (WGS) entry which is preliminary data.</text>
</comment>
<feature type="compositionally biased region" description="Polar residues" evidence="1">
    <location>
        <begin position="63"/>
        <end position="72"/>
    </location>
</feature>
<feature type="region of interest" description="Disordered" evidence="1">
    <location>
        <begin position="617"/>
        <end position="640"/>
    </location>
</feature>
<feature type="compositionally biased region" description="Basic and acidic residues" evidence="1">
    <location>
        <begin position="1184"/>
        <end position="1201"/>
    </location>
</feature>
<feature type="compositionally biased region" description="Basic and acidic residues" evidence="1">
    <location>
        <begin position="1149"/>
        <end position="1159"/>
    </location>
</feature>
<feature type="compositionally biased region" description="Basic and acidic residues" evidence="1">
    <location>
        <begin position="939"/>
        <end position="957"/>
    </location>
</feature>
<evidence type="ECO:0000313" key="3">
    <source>
        <dbReference type="Proteomes" id="UP000281468"/>
    </source>
</evidence>
<sequence length="1214" mass="130794">MASEKSTRRVYSAEMLHRLRSTASQPTLHLKEAIEENDDGDAELIKEHVLRGSRSFAARSWKSRTSANSLRMPSNKDNRSTTASETDRIPTAPLPSKGVPVLGELAPNNQNVRSAAAASGSWRARQSPTQSMRARKIESLVKAHGSPPHVRVTAGGRIVPSEQSPLCHPRYGYSAIKTNGGLVKFAPNHPTGKTQWTQATQNGFVAQDMDGRLCQIVNGTIMPLNEVNGAMQLFMPAPNLSVTQRGTSQGSVPVASQTAANPPQRQSSHVPAPEPSITAQINALELEYSELEHELKDIDKTEVLHGKTMGKAAKDALVGKRRELVLTTDNIRKALKSLKQEKPAEAPTSPRVLQPKQSTSPPKSRLPPFLQQRQNPQMPLPQAPCAAVYGMPQPGTFVPTYAFQPSPSPETIFAGQPWAMPPPTMFVPPPPFDGSLSSVSLPYQSEASRPTTSTFEQPSQPQAAAAGTTALQPTKHTTDQGPPQNDGARSFADLQKVASPHKSHAVPIIAPDGKIVKSSLNPMSPAYKPGKAFAARQNDRDKMPPAQLVNTRTPTPLSPSNHQPSTSNQLRVVNKTDDSASPRKKSAHLHSSSVSSFETADFFPRNTREYSIRKHDYPLANDGSEKENTDPQGQGSTQSDITELHMNGTSVSHAHPASTLKQLQAASPGTGPTAPPSTPADPELARQQLLSGTIDSTLWHRENVSSGAGALPNREEHNLSPKNKRREWLFVEEHPSRQASVSPEKMHACQDELCVTSSPYYNVDFMNKPRDFVEGYQAGLNRRPPGFDRSAAFLEGYCAALMKPTAHNNASGEASTGSPAKPISRRPSPAATQMPNGISATTDRRPNRPTLAPLETCLQSTDTLKQAMLAPHNENAVLTPAADGPHITETTFNLGAWQKTRKETCAPDVDPAALQNALAGFEFPKRTISTARRQLNSSIDKKGPKDEQLPRLPDSHPEPQLQTSLYNQRSGNEMSQPPASSAASTKSAALSSNASTGYRMSSMTSIDSNLYRNYPGHRVFSRHLEYKSASSVAQHAGLASGFFAGGQYDGASDLIANNPISSSQLMTGAPIIGAAASSQTQNPMSTSRRDSAAPLPPPPQHARFMEGSIDGMSNPPTSPVPGSPPMSPQPSPAKDKSKDSPSKGSPARAKFEHIAEKVGIKTLGTGKNEKETEPVSPQGKRRWRDVWRTSSRKEGSRDEHQPSQQVSGPPATAT</sequence>
<feature type="region of interest" description="Disordered" evidence="1">
    <location>
        <begin position="663"/>
        <end position="682"/>
    </location>
</feature>
<feature type="region of interest" description="Disordered" evidence="1">
    <location>
        <begin position="520"/>
        <end position="539"/>
    </location>
</feature>
<feature type="compositionally biased region" description="Low complexity" evidence="1">
    <location>
        <begin position="113"/>
        <end position="125"/>
    </location>
</feature>
<feature type="compositionally biased region" description="Basic and acidic residues" evidence="1">
    <location>
        <begin position="617"/>
        <end position="629"/>
    </location>
</feature>
<feature type="compositionally biased region" description="Polar residues" evidence="1">
    <location>
        <begin position="437"/>
        <end position="462"/>
    </location>
</feature>
<feature type="region of interest" description="Disordered" evidence="1">
    <location>
        <begin position="934"/>
        <end position="996"/>
    </location>
</feature>
<evidence type="ECO:0000313" key="2">
    <source>
        <dbReference type="EMBL" id="RMZ02138.1"/>
    </source>
</evidence>
<feature type="region of interest" description="Disordered" evidence="1">
    <location>
        <begin position="58"/>
        <end position="133"/>
    </location>
</feature>
<feature type="compositionally biased region" description="Polar residues" evidence="1">
    <location>
        <begin position="830"/>
        <end position="841"/>
    </location>
</feature>
<evidence type="ECO:0000256" key="1">
    <source>
        <dbReference type="SAM" id="MobiDB-lite"/>
    </source>
</evidence>
<feature type="region of interest" description="Disordered" evidence="1">
    <location>
        <begin position="1077"/>
        <end position="1214"/>
    </location>
</feature>
<gene>
    <name evidence="2" type="ORF">D0862_06121</name>
</gene>
<accession>A0A3M7GMN9</accession>
<feature type="compositionally biased region" description="Polar residues" evidence="1">
    <location>
        <begin position="469"/>
        <end position="483"/>
    </location>
</feature>
<feature type="region of interest" description="Disordered" evidence="1">
    <location>
        <begin position="437"/>
        <end position="489"/>
    </location>
</feature>
<feature type="region of interest" description="Disordered" evidence="1">
    <location>
        <begin position="807"/>
        <end position="851"/>
    </location>
</feature>
<feature type="compositionally biased region" description="Polar residues" evidence="1">
    <location>
        <begin position="241"/>
        <end position="269"/>
    </location>
</feature>
<dbReference type="AlphaFoldDB" id="A0A3M7GMN9"/>
<feature type="region of interest" description="Disordered" evidence="1">
    <location>
        <begin position="544"/>
        <end position="597"/>
    </location>
</feature>
<feature type="compositionally biased region" description="Pro residues" evidence="1">
    <location>
        <begin position="1116"/>
        <end position="1131"/>
    </location>
</feature>
<dbReference type="EMBL" id="QWIQ01000171">
    <property type="protein sequence ID" value="RMZ02138.1"/>
    <property type="molecule type" value="Genomic_DNA"/>
</dbReference>
<protein>
    <submittedName>
        <fullName evidence="2">Uncharacterized protein</fullName>
    </submittedName>
</protein>
<feature type="compositionally biased region" description="Polar residues" evidence="1">
    <location>
        <begin position="1202"/>
        <end position="1214"/>
    </location>
</feature>
<feature type="compositionally biased region" description="Polar residues" evidence="1">
    <location>
        <begin position="1077"/>
        <end position="1086"/>
    </location>
</feature>
<name>A0A3M7GMN9_HORWE</name>
<feature type="compositionally biased region" description="Polar residues" evidence="1">
    <location>
        <begin position="630"/>
        <end position="640"/>
    </location>
</feature>
<dbReference type="Proteomes" id="UP000281468">
    <property type="component" value="Unassembled WGS sequence"/>
</dbReference>
<feature type="region of interest" description="Disordered" evidence="1">
    <location>
        <begin position="241"/>
        <end position="274"/>
    </location>
</feature>
<feature type="compositionally biased region" description="Polar residues" evidence="1">
    <location>
        <begin position="548"/>
        <end position="571"/>
    </location>
</feature>
<proteinExistence type="predicted"/>
<dbReference type="VEuPathDB" id="FungiDB:BTJ68_14279"/>
<feature type="region of interest" description="Disordered" evidence="1">
    <location>
        <begin position="336"/>
        <end position="376"/>
    </location>
</feature>
<organism evidence="2 3">
    <name type="scientific">Hortaea werneckii</name>
    <name type="common">Black yeast</name>
    <name type="synonym">Cladosporium werneckii</name>
    <dbReference type="NCBI Taxonomy" id="91943"/>
    <lineage>
        <taxon>Eukaryota</taxon>
        <taxon>Fungi</taxon>
        <taxon>Dikarya</taxon>
        <taxon>Ascomycota</taxon>
        <taxon>Pezizomycotina</taxon>
        <taxon>Dothideomycetes</taxon>
        <taxon>Dothideomycetidae</taxon>
        <taxon>Mycosphaerellales</taxon>
        <taxon>Teratosphaeriaceae</taxon>
        <taxon>Hortaea</taxon>
    </lineage>
</organism>
<feature type="compositionally biased region" description="Low complexity" evidence="1">
    <location>
        <begin position="979"/>
        <end position="995"/>
    </location>
</feature>
<reference evidence="2 3" key="1">
    <citation type="journal article" date="2018" name="BMC Genomics">
        <title>Genomic evidence for intraspecific hybridization in a clonal and extremely halotolerant yeast.</title>
        <authorList>
            <person name="Gostincar C."/>
            <person name="Stajich J.E."/>
            <person name="Zupancic J."/>
            <person name="Zalar P."/>
            <person name="Gunde-Cimerman N."/>
        </authorList>
    </citation>
    <scope>NUCLEOTIDE SEQUENCE [LARGE SCALE GENOMIC DNA]</scope>
    <source>
        <strain evidence="2 3">EXF-171</strain>
    </source>
</reference>